<dbReference type="Proteomes" id="UP000466848">
    <property type="component" value="Chromosome"/>
</dbReference>
<dbReference type="EMBL" id="CP048649">
    <property type="protein sequence ID" value="QIB68613.1"/>
    <property type="molecule type" value="Genomic_DNA"/>
</dbReference>
<accession>A0A858BRT2</accession>
<organism evidence="1 2">
    <name type="scientific">Aminipila butyrica</name>
    <dbReference type="NCBI Taxonomy" id="433296"/>
    <lineage>
        <taxon>Bacteria</taxon>
        <taxon>Bacillati</taxon>
        <taxon>Bacillota</taxon>
        <taxon>Clostridia</taxon>
        <taxon>Peptostreptococcales</taxon>
        <taxon>Anaerovoracaceae</taxon>
        <taxon>Aminipila</taxon>
    </lineage>
</organism>
<evidence type="ECO:0000313" key="2">
    <source>
        <dbReference type="Proteomes" id="UP000466848"/>
    </source>
</evidence>
<proteinExistence type="predicted"/>
<reference evidence="1 2" key="1">
    <citation type="submission" date="2020-02" db="EMBL/GenBank/DDBJ databases">
        <authorList>
            <person name="Kim Y.B."/>
            <person name="Roh S.W."/>
        </authorList>
    </citation>
    <scope>NUCLEOTIDE SEQUENCE [LARGE SCALE GENOMIC DNA]</scope>
    <source>
        <strain evidence="1 2">DSM 103574</strain>
    </source>
</reference>
<gene>
    <name evidence="1" type="ORF">Ami103574_04450</name>
</gene>
<keyword evidence="2" id="KW-1185">Reference proteome</keyword>
<dbReference type="RefSeq" id="WP_163065476.1">
    <property type="nucleotide sequence ID" value="NZ_CP048649.1"/>
</dbReference>
<sequence>MDERERLQQEFVEKIQEIIDGLEKQKLPLRAKLLLWMLKRKVKRVK</sequence>
<dbReference type="AlphaFoldDB" id="A0A858BRT2"/>
<name>A0A858BRT2_9FIRM</name>
<protein>
    <submittedName>
        <fullName evidence="1">Uncharacterized protein</fullName>
    </submittedName>
</protein>
<dbReference type="KEGG" id="abut:Ami103574_04450"/>
<evidence type="ECO:0000313" key="1">
    <source>
        <dbReference type="EMBL" id="QIB68613.1"/>
    </source>
</evidence>